<organism evidence="2 3">
    <name type="scientific">Romanomermis culicivorax</name>
    <name type="common">Nematode worm</name>
    <dbReference type="NCBI Taxonomy" id="13658"/>
    <lineage>
        <taxon>Eukaryota</taxon>
        <taxon>Metazoa</taxon>
        <taxon>Ecdysozoa</taxon>
        <taxon>Nematoda</taxon>
        <taxon>Enoplea</taxon>
        <taxon>Dorylaimia</taxon>
        <taxon>Mermithida</taxon>
        <taxon>Mermithoidea</taxon>
        <taxon>Mermithidae</taxon>
        <taxon>Romanomermis</taxon>
    </lineage>
</organism>
<sequence>MPVCNKTGQQTEDTVERESKKHNAVLFGLPNSDDDLESVCELFDTYGYGRDTQTWLNSNISDGILCNLSEYNAFRSDRVGRKNGGVAIFAKKSLTLSRRNIDC</sequence>
<evidence type="ECO:0000313" key="3">
    <source>
        <dbReference type="WBParaSite" id="nRc.2.0.1.t28004-RA"/>
    </source>
</evidence>
<evidence type="ECO:0000256" key="1">
    <source>
        <dbReference type="SAM" id="MobiDB-lite"/>
    </source>
</evidence>
<dbReference type="Proteomes" id="UP000887565">
    <property type="component" value="Unplaced"/>
</dbReference>
<accession>A0A915JP27</accession>
<feature type="region of interest" description="Disordered" evidence="1">
    <location>
        <begin position="1"/>
        <end position="20"/>
    </location>
</feature>
<protein>
    <submittedName>
        <fullName evidence="3">RRM domain-containing protein</fullName>
    </submittedName>
</protein>
<proteinExistence type="predicted"/>
<dbReference type="AlphaFoldDB" id="A0A915JP27"/>
<reference evidence="3" key="1">
    <citation type="submission" date="2022-11" db="UniProtKB">
        <authorList>
            <consortium name="WormBaseParasite"/>
        </authorList>
    </citation>
    <scope>IDENTIFICATION</scope>
</reference>
<dbReference type="WBParaSite" id="nRc.2.0.1.t28004-RA">
    <property type="protein sequence ID" value="nRc.2.0.1.t28004-RA"/>
    <property type="gene ID" value="nRc.2.0.1.g28004"/>
</dbReference>
<name>A0A915JP27_ROMCU</name>
<feature type="compositionally biased region" description="Polar residues" evidence="1">
    <location>
        <begin position="1"/>
        <end position="12"/>
    </location>
</feature>
<keyword evidence="2" id="KW-1185">Reference proteome</keyword>
<evidence type="ECO:0000313" key="2">
    <source>
        <dbReference type="Proteomes" id="UP000887565"/>
    </source>
</evidence>